<gene>
    <name evidence="4" type="ORF">MICPUN_62260</name>
</gene>
<dbReference type="eggNOG" id="KOG2130">
    <property type="taxonomic scope" value="Eukaryota"/>
</dbReference>
<evidence type="ECO:0000256" key="1">
    <source>
        <dbReference type="ARBA" id="ARBA00006801"/>
    </source>
</evidence>
<sequence>MCADHPAVAAELARLDAVADAREAAAAEARDAGDDAAVYVEEVAGRARWAADRARALATDASARPVPAKPIPRVHCSRLSLATFRREYVARKEPVVICGLGPHLTEDGERGDGLGWLTRHGANKKVAVTRDNAHVNSTLACADTEILDLGEHLARVLPLDAPNLPEDAQEFGSRDGDGTYLYDCAMPLKLPSLLNAVRVPRYFVHDFLQRTRDVHAFTASWPSLFVAAPHTKSSLHVDQWRGNFWMAMVRGTKRWTLFHDEDVPYLSPDYGRGTLDPAFPRMHVMDAAHASWRRRNANAAAAADDDENGKKETQPHSAEDTEPCDSHPLLPYARRWDVDLGPGEVLFVPGGFPHVVHNLDVTCSFAGNFIDESNLDFALRDLKLLGAKYGTQMMRTHDAIDEVWFDPEDEVWVEECLEPRRLVVRYEDYLGGRAGRWGAADWDGIPDEEGR</sequence>
<reference evidence="4 5" key="1">
    <citation type="journal article" date="2009" name="Science">
        <title>Green evolution and dynamic adaptations revealed by genomes of the marine picoeukaryotes Micromonas.</title>
        <authorList>
            <person name="Worden A.Z."/>
            <person name="Lee J.H."/>
            <person name="Mock T."/>
            <person name="Rouze P."/>
            <person name="Simmons M.P."/>
            <person name="Aerts A.L."/>
            <person name="Allen A.E."/>
            <person name="Cuvelier M.L."/>
            <person name="Derelle E."/>
            <person name="Everett M.V."/>
            <person name="Foulon E."/>
            <person name="Grimwood J."/>
            <person name="Gundlach H."/>
            <person name="Henrissat B."/>
            <person name="Napoli C."/>
            <person name="McDonald S.M."/>
            <person name="Parker M.S."/>
            <person name="Rombauts S."/>
            <person name="Salamov A."/>
            <person name="Von Dassow P."/>
            <person name="Badger J.H."/>
            <person name="Coutinho P.M."/>
            <person name="Demir E."/>
            <person name="Dubchak I."/>
            <person name="Gentemann C."/>
            <person name="Eikrem W."/>
            <person name="Gready J.E."/>
            <person name="John U."/>
            <person name="Lanier W."/>
            <person name="Lindquist E.A."/>
            <person name="Lucas S."/>
            <person name="Mayer K.F."/>
            <person name="Moreau H."/>
            <person name="Not F."/>
            <person name="Otillar R."/>
            <person name="Panaud O."/>
            <person name="Pangilinan J."/>
            <person name="Paulsen I."/>
            <person name="Piegu B."/>
            <person name="Poliakov A."/>
            <person name="Robbens S."/>
            <person name="Schmutz J."/>
            <person name="Toulza E."/>
            <person name="Wyss T."/>
            <person name="Zelensky A."/>
            <person name="Zhou K."/>
            <person name="Armbrust E.V."/>
            <person name="Bhattacharya D."/>
            <person name="Goodenough U.W."/>
            <person name="Van de Peer Y."/>
            <person name="Grigoriev I.V."/>
        </authorList>
    </citation>
    <scope>NUCLEOTIDE SEQUENCE [LARGE SCALE GENOMIC DNA]</scope>
    <source>
        <strain evidence="5">RCC299 / NOUM17</strain>
    </source>
</reference>
<dbReference type="GeneID" id="8247524"/>
<dbReference type="GO" id="GO:0005634">
    <property type="term" value="C:nucleus"/>
    <property type="evidence" value="ECO:0007669"/>
    <property type="project" value="TreeGrafter"/>
</dbReference>
<dbReference type="GO" id="GO:0106140">
    <property type="term" value="F:P-TEFb complex binding"/>
    <property type="evidence" value="ECO:0007669"/>
    <property type="project" value="TreeGrafter"/>
</dbReference>
<dbReference type="AlphaFoldDB" id="C1EDG3"/>
<dbReference type="GO" id="GO:0033749">
    <property type="term" value="F:histone H4R3 demethylase activity"/>
    <property type="evidence" value="ECO:0007669"/>
    <property type="project" value="TreeGrafter"/>
</dbReference>
<dbReference type="SMART" id="SM00558">
    <property type="entry name" value="JmjC"/>
    <property type="match status" value="1"/>
</dbReference>
<dbReference type="GO" id="GO:0005737">
    <property type="term" value="C:cytoplasm"/>
    <property type="evidence" value="ECO:0007669"/>
    <property type="project" value="TreeGrafter"/>
</dbReference>
<dbReference type="SUPFAM" id="SSF51197">
    <property type="entry name" value="Clavaminate synthase-like"/>
    <property type="match status" value="1"/>
</dbReference>
<evidence type="ECO:0000256" key="2">
    <source>
        <dbReference type="SAM" id="MobiDB-lite"/>
    </source>
</evidence>
<organism evidence="4 5">
    <name type="scientific">Micromonas commoda (strain RCC299 / NOUM17 / CCMP2709)</name>
    <name type="common">Picoplanktonic green alga</name>
    <dbReference type="NCBI Taxonomy" id="296587"/>
    <lineage>
        <taxon>Eukaryota</taxon>
        <taxon>Viridiplantae</taxon>
        <taxon>Chlorophyta</taxon>
        <taxon>Mamiellophyceae</taxon>
        <taxon>Mamiellales</taxon>
        <taxon>Mamiellaceae</taxon>
        <taxon>Micromonas</taxon>
    </lineage>
</organism>
<dbReference type="InterPro" id="IPR003347">
    <property type="entry name" value="JmjC_dom"/>
</dbReference>
<evidence type="ECO:0000313" key="5">
    <source>
        <dbReference type="Proteomes" id="UP000002009"/>
    </source>
</evidence>
<dbReference type="Pfam" id="PF13621">
    <property type="entry name" value="Cupin_8"/>
    <property type="match status" value="1"/>
</dbReference>
<dbReference type="InParanoid" id="C1EDG3"/>
<keyword evidence="5" id="KW-1185">Reference proteome</keyword>
<proteinExistence type="inferred from homology"/>
<feature type="compositionally biased region" description="Basic and acidic residues" evidence="2">
    <location>
        <begin position="308"/>
        <end position="319"/>
    </location>
</feature>
<dbReference type="KEGG" id="mis:MICPUN_62260"/>
<dbReference type="PANTHER" id="PTHR12480:SF22">
    <property type="entry name" value="JMJC DOMAIN-CONTAINING PROTEIN"/>
    <property type="match status" value="1"/>
</dbReference>
<dbReference type="PROSITE" id="PS51184">
    <property type="entry name" value="JMJC"/>
    <property type="match status" value="1"/>
</dbReference>
<accession>C1EDG3</accession>
<dbReference type="OrthoDB" id="424465at2759"/>
<dbReference type="OMA" id="DEVWFDP"/>
<dbReference type="PANTHER" id="PTHR12480">
    <property type="entry name" value="ARGININE DEMETHYLASE AND LYSYL-HYDROXYLASE JMJD"/>
    <property type="match status" value="1"/>
</dbReference>
<dbReference type="InterPro" id="IPR050910">
    <property type="entry name" value="JMJD6_ArgDemeth/LysHydrox"/>
</dbReference>
<dbReference type="Gene3D" id="2.60.120.650">
    <property type="entry name" value="Cupin"/>
    <property type="match status" value="1"/>
</dbReference>
<dbReference type="Proteomes" id="UP000002009">
    <property type="component" value="Chromosome 11"/>
</dbReference>
<name>C1EDG3_MICCC</name>
<dbReference type="InterPro" id="IPR041667">
    <property type="entry name" value="Cupin_8"/>
</dbReference>
<dbReference type="EMBL" id="CP001330">
    <property type="protein sequence ID" value="ACO66051.1"/>
    <property type="molecule type" value="Genomic_DNA"/>
</dbReference>
<evidence type="ECO:0000259" key="3">
    <source>
        <dbReference type="PROSITE" id="PS51184"/>
    </source>
</evidence>
<feature type="region of interest" description="Disordered" evidence="2">
    <location>
        <begin position="296"/>
        <end position="326"/>
    </location>
</feature>
<evidence type="ECO:0000313" key="4">
    <source>
        <dbReference type="EMBL" id="ACO66051.1"/>
    </source>
</evidence>
<dbReference type="RefSeq" id="XP_002504793.1">
    <property type="nucleotide sequence ID" value="XM_002504747.1"/>
</dbReference>
<protein>
    <recommendedName>
        <fullName evidence="3">JmjC domain-containing protein</fullName>
    </recommendedName>
</protein>
<feature type="domain" description="JmjC" evidence="3">
    <location>
        <begin position="188"/>
        <end position="386"/>
    </location>
</feature>
<comment type="similarity">
    <text evidence="1">Belongs to the JARID1 histone demethylase family.</text>
</comment>